<dbReference type="Gene3D" id="1.10.246.20">
    <property type="entry name" value="Coactivator CBP, KIX domain"/>
    <property type="match status" value="1"/>
</dbReference>
<dbReference type="SUPFAM" id="SSF47040">
    <property type="entry name" value="Kix domain of CBP (creb binding protein)"/>
    <property type="match status" value="1"/>
</dbReference>
<evidence type="ECO:0000256" key="3">
    <source>
        <dbReference type="SAM" id="MobiDB-lite"/>
    </source>
</evidence>
<reference evidence="8" key="1">
    <citation type="journal article" date="2020" name="Genome Biol.">
        <title>Gamete binning: chromosome-level and haplotype-resolved genome assembly enabled by high-throughput single-cell sequencing of gamete genomes.</title>
        <authorList>
            <person name="Campoy J.A."/>
            <person name="Sun H."/>
            <person name="Goel M."/>
            <person name="Jiao W.-B."/>
            <person name="Folz-Donahue K."/>
            <person name="Wang N."/>
            <person name="Rubio M."/>
            <person name="Liu C."/>
            <person name="Kukat C."/>
            <person name="Ruiz D."/>
            <person name="Huettel B."/>
            <person name="Schneeberger K."/>
        </authorList>
    </citation>
    <scope>NUCLEOTIDE SEQUENCE [LARGE SCALE GENOMIC DNA]</scope>
    <source>
        <strain evidence="8">cv. Rojo Pasion</strain>
    </source>
</reference>
<reference evidence="5 7" key="2">
    <citation type="submission" date="2020-05" db="EMBL/GenBank/DDBJ databases">
        <authorList>
            <person name="Campoy J."/>
            <person name="Schneeberger K."/>
            <person name="Spophaly S."/>
        </authorList>
    </citation>
    <scope>NUCLEOTIDE SEQUENCE [LARGE SCALE GENOMIC DNA]</scope>
    <source>
        <strain evidence="5">PruArmRojPasFocal</strain>
    </source>
</reference>
<feature type="region of interest" description="Disordered" evidence="3">
    <location>
        <begin position="1"/>
        <end position="33"/>
    </location>
</feature>
<evidence type="ECO:0000256" key="1">
    <source>
        <dbReference type="ARBA" id="ARBA00004123"/>
    </source>
</evidence>
<dbReference type="PANTHER" id="PTHR33137:SF4">
    <property type="entry name" value="MEDIATOR OF RNA POLYMERASE II TRANSCRIPTION SUBUNIT 15A-RELATED"/>
    <property type="match status" value="1"/>
</dbReference>
<dbReference type="Pfam" id="PF16987">
    <property type="entry name" value="KIX_2"/>
    <property type="match status" value="1"/>
</dbReference>
<keyword evidence="2" id="KW-0539">Nucleus</keyword>
<comment type="subcellular location">
    <subcellularLocation>
        <location evidence="1">Nucleus</location>
    </subcellularLocation>
</comment>
<feature type="region of interest" description="Disordered" evidence="3">
    <location>
        <begin position="226"/>
        <end position="247"/>
    </location>
</feature>
<protein>
    <recommendedName>
        <fullName evidence="4">Mediator complex subunit 15 KIX domain-containing protein</fullName>
    </recommendedName>
</protein>
<dbReference type="OrthoDB" id="1912459at2759"/>
<evidence type="ECO:0000313" key="7">
    <source>
        <dbReference type="Proteomes" id="UP000507222"/>
    </source>
</evidence>
<dbReference type="FunFam" id="1.10.246.20:FF:000003">
    <property type="entry name" value="Mediator of RNA polymerase II transcription subunit 15a"/>
    <property type="match status" value="1"/>
</dbReference>
<dbReference type="Proteomes" id="UP000507222">
    <property type="component" value="Unassembled WGS sequence"/>
</dbReference>
<dbReference type="EMBL" id="CAEKDK010000006">
    <property type="protein sequence ID" value="CAB4281868.1"/>
    <property type="molecule type" value="Genomic_DNA"/>
</dbReference>
<name>A0A6J5V7J7_PRUAR</name>
<sequence length="306" mass="34807">MDQQNKLYQSQRALPETSSTSLDSTAQTGHATGGDWQEEVFQKIKLMKEMYLTELSEIYQKIATKLQRDLVVLFQRINQFNISSLESLCLKTPFFPKFPTSAIFLSSPKFFCFELPGLSISIKKRLLGSLDLMDTNNWRPPQVGEAPMDAGDWRSQLQPDSRQRIVNKIMDTLKRHLPFSGHEGLQELKKIAVRFEEKIYTAATSQSDYLRKISLKMLTMETKSQNTMANSLQSNSAGNSNRPHDPGKNNYGNCAPISCTYTTFSYSVNYYFLLPAYMLYEMEGGVFWYANPSPQSRAIALYAVAS</sequence>
<gene>
    <name evidence="5" type="ORF">CURHAP_LOCUS35078</name>
    <name evidence="6" type="ORF">ORAREDHAP_LOCUS34520</name>
</gene>
<accession>A0A6J5V7J7</accession>
<dbReference type="Proteomes" id="UP000507245">
    <property type="component" value="Unassembled WGS sequence"/>
</dbReference>
<dbReference type="GO" id="GO:0005634">
    <property type="term" value="C:nucleus"/>
    <property type="evidence" value="ECO:0007669"/>
    <property type="project" value="UniProtKB-SubCell"/>
</dbReference>
<dbReference type="GO" id="GO:0003713">
    <property type="term" value="F:transcription coactivator activity"/>
    <property type="evidence" value="ECO:0007669"/>
    <property type="project" value="InterPro"/>
</dbReference>
<dbReference type="InterPro" id="IPR036529">
    <property type="entry name" value="KIX_dom_sf"/>
</dbReference>
<dbReference type="InterPro" id="IPR044661">
    <property type="entry name" value="MED15a/b/c-like"/>
</dbReference>
<evidence type="ECO:0000313" key="8">
    <source>
        <dbReference type="Proteomes" id="UP000507245"/>
    </source>
</evidence>
<evidence type="ECO:0000259" key="4">
    <source>
        <dbReference type="Pfam" id="PF16987"/>
    </source>
</evidence>
<dbReference type="PANTHER" id="PTHR33137">
    <property type="entry name" value="MEDIATOR OF RNA POLYMERASE II TRANSCRIPTION SUBUNIT 15A-RELATED"/>
    <property type="match status" value="1"/>
</dbReference>
<evidence type="ECO:0000313" key="5">
    <source>
        <dbReference type="EMBL" id="CAB4281868.1"/>
    </source>
</evidence>
<feature type="domain" description="Mediator complex subunit 15 KIX" evidence="4">
    <location>
        <begin position="151"/>
        <end position="231"/>
    </location>
</feature>
<evidence type="ECO:0000313" key="6">
    <source>
        <dbReference type="EMBL" id="CAB4312175.1"/>
    </source>
</evidence>
<feature type="compositionally biased region" description="Polar residues" evidence="3">
    <location>
        <begin position="1"/>
        <end position="30"/>
    </location>
</feature>
<feature type="compositionally biased region" description="Polar residues" evidence="3">
    <location>
        <begin position="226"/>
        <end position="241"/>
    </location>
</feature>
<dbReference type="AlphaFoldDB" id="A0A6J5V7J7"/>
<dbReference type="GO" id="GO:0031490">
    <property type="term" value="F:chromatin DNA binding"/>
    <property type="evidence" value="ECO:0007669"/>
    <property type="project" value="InterPro"/>
</dbReference>
<proteinExistence type="predicted"/>
<dbReference type="EMBL" id="CAEKKB010000006">
    <property type="protein sequence ID" value="CAB4312175.1"/>
    <property type="molecule type" value="Genomic_DNA"/>
</dbReference>
<organism evidence="5 7">
    <name type="scientific">Prunus armeniaca</name>
    <name type="common">Apricot</name>
    <name type="synonym">Armeniaca vulgaris</name>
    <dbReference type="NCBI Taxonomy" id="36596"/>
    <lineage>
        <taxon>Eukaryota</taxon>
        <taxon>Viridiplantae</taxon>
        <taxon>Streptophyta</taxon>
        <taxon>Embryophyta</taxon>
        <taxon>Tracheophyta</taxon>
        <taxon>Spermatophyta</taxon>
        <taxon>Magnoliopsida</taxon>
        <taxon>eudicotyledons</taxon>
        <taxon>Gunneridae</taxon>
        <taxon>Pentapetalae</taxon>
        <taxon>rosids</taxon>
        <taxon>fabids</taxon>
        <taxon>Rosales</taxon>
        <taxon>Rosaceae</taxon>
        <taxon>Amygdaloideae</taxon>
        <taxon>Amygdaleae</taxon>
        <taxon>Prunus</taxon>
    </lineage>
</organism>
<evidence type="ECO:0000256" key="2">
    <source>
        <dbReference type="ARBA" id="ARBA00023242"/>
    </source>
</evidence>
<keyword evidence="8" id="KW-1185">Reference proteome</keyword>
<dbReference type="InterPro" id="IPR036546">
    <property type="entry name" value="MED15_KIX"/>
</dbReference>